<evidence type="ECO:0000256" key="4">
    <source>
        <dbReference type="ARBA" id="ARBA00022833"/>
    </source>
</evidence>
<protein>
    <recommendedName>
        <fullName evidence="9">C2H2-type domain-containing protein</fullName>
    </recommendedName>
</protein>
<dbReference type="HOGENOM" id="CLU_059471_1_2_1"/>
<evidence type="ECO:0000313" key="10">
    <source>
        <dbReference type="EMBL" id="EFH38763.1"/>
    </source>
</evidence>
<keyword evidence="3 7" id="KW-0863">Zinc-finger</keyword>
<dbReference type="PANTHER" id="PTHR45988">
    <property type="entry name" value="C2H2 TYPE ZINC FINGER TRANSCRIPTION FACTOR FAMILY-RELATED"/>
    <property type="match status" value="1"/>
</dbReference>
<accession>D7MXH0</accession>
<dbReference type="PROSITE" id="PS00028">
    <property type="entry name" value="ZINC_FINGER_C2H2_1"/>
    <property type="match status" value="2"/>
</dbReference>
<feature type="region of interest" description="Disordered" evidence="8">
    <location>
        <begin position="163"/>
        <end position="182"/>
    </location>
</feature>
<dbReference type="SUPFAM" id="SSF57667">
    <property type="entry name" value="beta-beta-alpha zinc fingers"/>
    <property type="match status" value="2"/>
</dbReference>
<dbReference type="SMART" id="SM00355">
    <property type="entry name" value="ZnF_C2H2"/>
    <property type="match status" value="2"/>
</dbReference>
<dbReference type="AlphaFoldDB" id="D7MXH0"/>
<dbReference type="InterPro" id="IPR013087">
    <property type="entry name" value="Znf_C2H2_type"/>
</dbReference>
<dbReference type="eggNOG" id="KOG1721">
    <property type="taxonomic scope" value="Eukaryota"/>
</dbReference>
<keyword evidence="6" id="KW-0804">Transcription</keyword>
<dbReference type="GO" id="GO:0005634">
    <property type="term" value="C:nucleus"/>
    <property type="evidence" value="ECO:0007669"/>
    <property type="project" value="TreeGrafter"/>
</dbReference>
<keyword evidence="1" id="KW-0479">Metal-binding</keyword>
<evidence type="ECO:0000313" key="11">
    <source>
        <dbReference type="Proteomes" id="UP000008694"/>
    </source>
</evidence>
<organism evidence="11">
    <name type="scientific">Arabidopsis lyrata subsp. lyrata</name>
    <name type="common">Lyre-leaved rock-cress</name>
    <dbReference type="NCBI Taxonomy" id="81972"/>
    <lineage>
        <taxon>Eukaryota</taxon>
        <taxon>Viridiplantae</taxon>
        <taxon>Streptophyta</taxon>
        <taxon>Embryophyta</taxon>
        <taxon>Tracheophyta</taxon>
        <taxon>Spermatophyta</taxon>
        <taxon>Magnoliopsida</taxon>
        <taxon>eudicotyledons</taxon>
        <taxon>Gunneridae</taxon>
        <taxon>Pentapetalae</taxon>
        <taxon>rosids</taxon>
        <taxon>malvids</taxon>
        <taxon>Brassicales</taxon>
        <taxon>Brassicaceae</taxon>
        <taxon>Camelineae</taxon>
        <taxon>Arabidopsis</taxon>
    </lineage>
</organism>
<dbReference type="Gene3D" id="3.30.160.60">
    <property type="entry name" value="Classic Zinc Finger"/>
    <property type="match status" value="1"/>
</dbReference>
<dbReference type="OrthoDB" id="40579at2759"/>
<keyword evidence="5" id="KW-0805">Transcription regulation</keyword>
<dbReference type="GO" id="GO:0000976">
    <property type="term" value="F:transcription cis-regulatory region binding"/>
    <property type="evidence" value="ECO:0007669"/>
    <property type="project" value="TreeGrafter"/>
</dbReference>
<feature type="domain" description="C2H2-type" evidence="9">
    <location>
        <begin position="147"/>
        <end position="174"/>
    </location>
</feature>
<dbReference type="GO" id="GO:0003700">
    <property type="term" value="F:DNA-binding transcription factor activity"/>
    <property type="evidence" value="ECO:0007669"/>
    <property type="project" value="InterPro"/>
</dbReference>
<evidence type="ECO:0000256" key="6">
    <source>
        <dbReference type="ARBA" id="ARBA00023163"/>
    </source>
</evidence>
<keyword evidence="4" id="KW-0862">Zinc</keyword>
<dbReference type="STRING" id="81972.D7MXH0"/>
<evidence type="ECO:0000256" key="2">
    <source>
        <dbReference type="ARBA" id="ARBA00022737"/>
    </source>
</evidence>
<dbReference type="GO" id="GO:0008270">
    <property type="term" value="F:zinc ion binding"/>
    <property type="evidence" value="ECO:0007669"/>
    <property type="project" value="UniProtKB-KW"/>
</dbReference>
<dbReference type="InterPro" id="IPR036236">
    <property type="entry name" value="Znf_C2H2_sf"/>
</dbReference>
<gene>
    <name evidence="10" type="ORF">ARALYDRAFT_920621</name>
</gene>
<dbReference type="KEGG" id="aly:9298581"/>
<evidence type="ECO:0000256" key="7">
    <source>
        <dbReference type="PROSITE-ProRule" id="PRU00042"/>
    </source>
</evidence>
<dbReference type="EMBL" id="GL348994">
    <property type="protein sequence ID" value="EFH38763.1"/>
    <property type="molecule type" value="Genomic_DNA"/>
</dbReference>
<dbReference type="PROSITE" id="PS50157">
    <property type="entry name" value="ZINC_FINGER_C2H2_2"/>
    <property type="match status" value="2"/>
</dbReference>
<dbReference type="Pfam" id="PF13912">
    <property type="entry name" value="zf-C2H2_6"/>
    <property type="match status" value="2"/>
</dbReference>
<sequence>MNSPFSFTEIEPKEDLMSDPVFMEPWLEYKRQRPHSPSSSSPPQLEDLTEEEYLALCLVMLAKDQRSQTRFQQSQPQTPHRESKKLSYKCRVCRKKFQSYQALCGHKASHGFKQPTGIANADDSSTAPTVSAVAGEKHPISASGMIHECSICHKVFQTGQALGGHKSTHRNKPPTKVAKADDSSTALTVSAVAGEEYPISASDKTHDRVFNLS</sequence>
<dbReference type="Proteomes" id="UP000008694">
    <property type="component" value="Unassembled WGS sequence"/>
</dbReference>
<reference evidence="11" key="1">
    <citation type="journal article" date="2011" name="Nat. Genet.">
        <title>The Arabidopsis lyrata genome sequence and the basis of rapid genome size change.</title>
        <authorList>
            <person name="Hu T.T."/>
            <person name="Pattyn P."/>
            <person name="Bakker E.G."/>
            <person name="Cao J."/>
            <person name="Cheng J.-F."/>
            <person name="Clark R.M."/>
            <person name="Fahlgren N."/>
            <person name="Fawcett J.A."/>
            <person name="Grimwood J."/>
            <person name="Gundlach H."/>
            <person name="Haberer G."/>
            <person name="Hollister J.D."/>
            <person name="Ossowski S."/>
            <person name="Ottilar R.P."/>
            <person name="Salamov A.A."/>
            <person name="Schneeberger K."/>
            <person name="Spannagl M."/>
            <person name="Wang X."/>
            <person name="Yang L."/>
            <person name="Nasrallah M.E."/>
            <person name="Bergelson J."/>
            <person name="Carrington J.C."/>
            <person name="Gaut B.S."/>
            <person name="Schmutz J."/>
            <person name="Mayer K.F.X."/>
            <person name="Van de Peer Y."/>
            <person name="Grigoriev I.V."/>
            <person name="Nordborg M."/>
            <person name="Weigel D."/>
            <person name="Guo Y.-L."/>
        </authorList>
    </citation>
    <scope>NUCLEOTIDE SEQUENCE [LARGE SCALE GENOMIC DNA]</scope>
    <source>
        <strain evidence="11">cv. MN47</strain>
    </source>
</reference>
<proteinExistence type="predicted"/>
<keyword evidence="2" id="KW-0677">Repeat</keyword>
<evidence type="ECO:0000256" key="8">
    <source>
        <dbReference type="SAM" id="MobiDB-lite"/>
    </source>
</evidence>
<evidence type="ECO:0000256" key="5">
    <source>
        <dbReference type="ARBA" id="ARBA00023015"/>
    </source>
</evidence>
<keyword evidence="11" id="KW-1185">Reference proteome</keyword>
<name>D7MXH0_ARALL</name>
<feature type="domain" description="C2H2-type" evidence="9">
    <location>
        <begin position="88"/>
        <end position="115"/>
    </location>
</feature>
<evidence type="ECO:0000259" key="9">
    <source>
        <dbReference type="PROSITE" id="PS50157"/>
    </source>
</evidence>
<evidence type="ECO:0000256" key="3">
    <source>
        <dbReference type="ARBA" id="ARBA00022771"/>
    </source>
</evidence>
<evidence type="ECO:0000256" key="1">
    <source>
        <dbReference type="ARBA" id="ARBA00022723"/>
    </source>
</evidence>
<dbReference type="Gramene" id="scaffold_39800002.1">
    <property type="protein sequence ID" value="scaffold_39800002.1"/>
    <property type="gene ID" value="scaffold_39800002.1"/>
</dbReference>
<dbReference type="PANTHER" id="PTHR45988:SF1">
    <property type="entry name" value="ZINC FINGER PROTEIN AZF2"/>
    <property type="match status" value="1"/>
</dbReference>
<dbReference type="InterPro" id="IPR044653">
    <property type="entry name" value="AZF1/2/3-like"/>
</dbReference>